<dbReference type="InterPro" id="IPR004119">
    <property type="entry name" value="EcKL"/>
</dbReference>
<dbReference type="SMART" id="SM00587">
    <property type="entry name" value="CHK"/>
    <property type="match status" value="1"/>
</dbReference>
<sequence>MEVLPKSAVLTQLLKSVSEENGIKNHVVTKAKTNKKGEGYLGNIFMVTVKDKNSNRELEVVIKAAYFDMKIRAMAPVRQAFQNEIYFFTNVLPAFEKFAKECSVSQNIDFAPKCLKVAVEEPEEILVLENLLSSGFEVFAKKAVLDDQHVRLIFKTYGKLHGYSFALRDQEPQEFKRIAEGVCNMYEGLIKSDFFSDHLVEISKLVQNTFIPEEDAEVMKKYQKYSGRNIVNTFYDLVTQEEYYSVILHGDCWSNNMLFKYENTINSRTPIRMKLIDWQLMMVGSPVCDLSYFLYCGSSKKMFDNLNEYLHVYYESFSSTLKKLGRNPKALFPFSVLKQHWQKYSKWGMIMACVLLKLKLTNDDDCLNLTDGYDINEMSEVFANVKFDEADFGKRVREILWHMSEIDAL</sequence>
<dbReference type="InterPro" id="IPR011009">
    <property type="entry name" value="Kinase-like_dom_sf"/>
</dbReference>
<dbReference type="Gene3D" id="3.90.1200.10">
    <property type="match status" value="1"/>
</dbReference>
<accession>A0AA38MKI8</accession>
<organism evidence="2 3">
    <name type="scientific">Zophobas morio</name>
    <dbReference type="NCBI Taxonomy" id="2755281"/>
    <lineage>
        <taxon>Eukaryota</taxon>
        <taxon>Metazoa</taxon>
        <taxon>Ecdysozoa</taxon>
        <taxon>Arthropoda</taxon>
        <taxon>Hexapoda</taxon>
        <taxon>Insecta</taxon>
        <taxon>Pterygota</taxon>
        <taxon>Neoptera</taxon>
        <taxon>Endopterygota</taxon>
        <taxon>Coleoptera</taxon>
        <taxon>Polyphaga</taxon>
        <taxon>Cucujiformia</taxon>
        <taxon>Tenebrionidae</taxon>
        <taxon>Zophobas</taxon>
    </lineage>
</organism>
<dbReference type="AlphaFoldDB" id="A0AA38MKI8"/>
<protein>
    <recommendedName>
        <fullName evidence="1">CHK kinase-like domain-containing protein</fullName>
    </recommendedName>
</protein>
<dbReference type="EMBL" id="JALNTZ010000003">
    <property type="protein sequence ID" value="KAJ3659961.1"/>
    <property type="molecule type" value="Genomic_DNA"/>
</dbReference>
<dbReference type="PANTHER" id="PTHR11012">
    <property type="entry name" value="PROTEIN KINASE-LIKE DOMAIN-CONTAINING"/>
    <property type="match status" value="1"/>
</dbReference>
<name>A0AA38MKI8_9CUCU</name>
<dbReference type="PANTHER" id="PTHR11012:SF30">
    <property type="entry name" value="PROTEIN KINASE-LIKE DOMAIN-CONTAINING"/>
    <property type="match status" value="1"/>
</dbReference>
<evidence type="ECO:0000313" key="2">
    <source>
        <dbReference type="EMBL" id="KAJ3659961.1"/>
    </source>
</evidence>
<dbReference type="Pfam" id="PF02958">
    <property type="entry name" value="EcKL"/>
    <property type="match status" value="1"/>
</dbReference>
<dbReference type="Proteomes" id="UP001168821">
    <property type="component" value="Unassembled WGS sequence"/>
</dbReference>
<evidence type="ECO:0000259" key="1">
    <source>
        <dbReference type="SMART" id="SM00587"/>
    </source>
</evidence>
<evidence type="ECO:0000313" key="3">
    <source>
        <dbReference type="Proteomes" id="UP001168821"/>
    </source>
</evidence>
<dbReference type="SUPFAM" id="SSF56112">
    <property type="entry name" value="Protein kinase-like (PK-like)"/>
    <property type="match status" value="1"/>
</dbReference>
<reference evidence="2" key="1">
    <citation type="journal article" date="2023" name="G3 (Bethesda)">
        <title>Whole genome assemblies of Zophobas morio and Tenebrio molitor.</title>
        <authorList>
            <person name="Kaur S."/>
            <person name="Stinson S.A."/>
            <person name="diCenzo G.C."/>
        </authorList>
    </citation>
    <scope>NUCLEOTIDE SEQUENCE</scope>
    <source>
        <strain evidence="2">QUZm001</strain>
    </source>
</reference>
<keyword evidence="3" id="KW-1185">Reference proteome</keyword>
<comment type="caution">
    <text evidence="2">The sequence shown here is derived from an EMBL/GenBank/DDBJ whole genome shotgun (WGS) entry which is preliminary data.</text>
</comment>
<feature type="domain" description="CHK kinase-like" evidence="1">
    <location>
        <begin position="126"/>
        <end position="323"/>
    </location>
</feature>
<dbReference type="InterPro" id="IPR015897">
    <property type="entry name" value="CHK_kinase-like"/>
</dbReference>
<gene>
    <name evidence="2" type="ORF">Zmor_011622</name>
</gene>
<proteinExistence type="predicted"/>